<reference evidence="11" key="2">
    <citation type="submission" date="2025-09" db="UniProtKB">
        <authorList>
            <consortium name="Ensembl"/>
        </authorList>
    </citation>
    <scope>IDENTIFICATION</scope>
</reference>
<dbReference type="GeneTree" id="ENSGT00940000156511"/>
<keyword evidence="3 9" id="KW-0732">Signal</keyword>
<feature type="signal peptide" evidence="9">
    <location>
        <begin position="1"/>
        <end position="19"/>
    </location>
</feature>
<evidence type="ECO:0000256" key="5">
    <source>
        <dbReference type="ARBA" id="ARBA00023136"/>
    </source>
</evidence>
<keyword evidence="7" id="KW-0325">Glycoprotein</keyword>
<evidence type="ECO:0000256" key="3">
    <source>
        <dbReference type="ARBA" id="ARBA00022729"/>
    </source>
</evidence>
<protein>
    <recommendedName>
        <fullName evidence="10">Ig-like domain-containing protein</fullName>
    </recommendedName>
</protein>
<dbReference type="InterPro" id="IPR003598">
    <property type="entry name" value="Ig_sub2"/>
</dbReference>
<keyword evidence="2" id="KW-1003">Cell membrane</keyword>
<dbReference type="InterPro" id="IPR007110">
    <property type="entry name" value="Ig-like_dom"/>
</dbReference>
<dbReference type="PANTHER" id="PTHR12231:SF267">
    <property type="entry name" value="BASEMENT MEMBRANE-SPECIFIC HEPARAN SULFATE PROTEOGLYCAN CORE PROTEIN"/>
    <property type="match status" value="1"/>
</dbReference>
<dbReference type="Pfam" id="PF13927">
    <property type="entry name" value="Ig_3"/>
    <property type="match status" value="1"/>
</dbReference>
<dbReference type="GO" id="GO:0043005">
    <property type="term" value="C:neuron projection"/>
    <property type="evidence" value="ECO:0007669"/>
    <property type="project" value="TreeGrafter"/>
</dbReference>
<comment type="subcellular location">
    <subcellularLocation>
        <location evidence="1">Cell membrane</location>
    </subcellularLocation>
</comment>
<dbReference type="InterPro" id="IPR003599">
    <property type="entry name" value="Ig_sub"/>
</dbReference>
<sequence length="176" mass="19283">MDFSPGVLILFSLFCSVAGQAPDVSVEPRAATVRQGESASFRCQVQRGAQPIQLVWKKANNQALPDNVKTGPDGSVLTVANAGPENQGQYRCVASNSVGPSVQYLVEPVPLLLRFTLTLSYLTASSPVATGLHYLLWTKWHSDTVSDIAGEHRRALSFQLIHTKNRRQLKACEYRT</sequence>
<dbReference type="SMART" id="SM00409">
    <property type="entry name" value="IG"/>
    <property type="match status" value="1"/>
</dbReference>
<reference evidence="11" key="1">
    <citation type="submission" date="2025-08" db="UniProtKB">
        <authorList>
            <consortium name="Ensembl"/>
        </authorList>
    </citation>
    <scope>IDENTIFICATION</scope>
</reference>
<dbReference type="Gene3D" id="2.60.40.10">
    <property type="entry name" value="Immunoglobulins"/>
    <property type="match status" value="1"/>
</dbReference>
<dbReference type="Ensembl" id="ENSCLMT00005002563.1">
    <property type="protein sequence ID" value="ENSCLMP00005002455.1"/>
    <property type="gene ID" value="ENSCLMG00005001244.1"/>
</dbReference>
<evidence type="ECO:0000256" key="7">
    <source>
        <dbReference type="ARBA" id="ARBA00023180"/>
    </source>
</evidence>
<dbReference type="AlphaFoldDB" id="A0A8C2WCJ2"/>
<feature type="domain" description="Ig-like" evidence="10">
    <location>
        <begin position="22"/>
        <end position="103"/>
    </location>
</feature>
<dbReference type="Proteomes" id="UP000694565">
    <property type="component" value="Unplaced"/>
</dbReference>
<feature type="chain" id="PRO_5034934363" description="Ig-like domain-containing protein" evidence="9">
    <location>
        <begin position="20"/>
        <end position="176"/>
    </location>
</feature>
<evidence type="ECO:0000256" key="6">
    <source>
        <dbReference type="ARBA" id="ARBA00023157"/>
    </source>
</evidence>
<keyword evidence="6" id="KW-1015">Disulfide bond</keyword>
<dbReference type="GO" id="GO:0005886">
    <property type="term" value="C:plasma membrane"/>
    <property type="evidence" value="ECO:0007669"/>
    <property type="project" value="UniProtKB-SubCell"/>
</dbReference>
<proteinExistence type="predicted"/>
<keyword evidence="4" id="KW-0677">Repeat</keyword>
<keyword evidence="8" id="KW-0393">Immunoglobulin domain</keyword>
<dbReference type="PROSITE" id="PS50835">
    <property type="entry name" value="IG_LIKE"/>
    <property type="match status" value="1"/>
</dbReference>
<dbReference type="PANTHER" id="PTHR12231">
    <property type="entry name" value="CTX-RELATED TYPE I TRANSMEMBRANE PROTEIN"/>
    <property type="match status" value="1"/>
</dbReference>
<keyword evidence="12" id="KW-1185">Reference proteome</keyword>
<evidence type="ECO:0000259" key="10">
    <source>
        <dbReference type="PROSITE" id="PS50835"/>
    </source>
</evidence>
<evidence type="ECO:0000256" key="2">
    <source>
        <dbReference type="ARBA" id="ARBA00022475"/>
    </source>
</evidence>
<dbReference type="SMART" id="SM00408">
    <property type="entry name" value="IGc2"/>
    <property type="match status" value="1"/>
</dbReference>
<evidence type="ECO:0000256" key="9">
    <source>
        <dbReference type="SAM" id="SignalP"/>
    </source>
</evidence>
<evidence type="ECO:0000256" key="4">
    <source>
        <dbReference type="ARBA" id="ARBA00022737"/>
    </source>
</evidence>
<evidence type="ECO:0000313" key="12">
    <source>
        <dbReference type="Proteomes" id="UP000694565"/>
    </source>
</evidence>
<organism evidence="11 12">
    <name type="scientific">Cyclopterus lumpus</name>
    <name type="common">Lumpsucker</name>
    <dbReference type="NCBI Taxonomy" id="8103"/>
    <lineage>
        <taxon>Eukaryota</taxon>
        <taxon>Metazoa</taxon>
        <taxon>Chordata</taxon>
        <taxon>Craniata</taxon>
        <taxon>Vertebrata</taxon>
        <taxon>Euteleostomi</taxon>
        <taxon>Actinopterygii</taxon>
        <taxon>Neopterygii</taxon>
        <taxon>Teleostei</taxon>
        <taxon>Neoteleostei</taxon>
        <taxon>Acanthomorphata</taxon>
        <taxon>Eupercaria</taxon>
        <taxon>Perciformes</taxon>
        <taxon>Cottioidei</taxon>
        <taxon>Cottales</taxon>
        <taxon>Cyclopteridae</taxon>
        <taxon>Cyclopterus</taxon>
    </lineage>
</organism>
<dbReference type="InterPro" id="IPR013783">
    <property type="entry name" value="Ig-like_fold"/>
</dbReference>
<name>A0A8C2WCJ2_CYCLU</name>
<keyword evidence="5" id="KW-0472">Membrane</keyword>
<dbReference type="FunFam" id="2.60.40.10:FF:000357">
    <property type="entry name" value="Fc receptor like 1"/>
    <property type="match status" value="1"/>
</dbReference>
<evidence type="ECO:0000256" key="1">
    <source>
        <dbReference type="ARBA" id="ARBA00004236"/>
    </source>
</evidence>
<accession>A0A8C2WCJ2</accession>
<evidence type="ECO:0000256" key="8">
    <source>
        <dbReference type="ARBA" id="ARBA00023319"/>
    </source>
</evidence>
<evidence type="ECO:0000313" key="11">
    <source>
        <dbReference type="Ensembl" id="ENSCLMP00005002455.1"/>
    </source>
</evidence>
<dbReference type="InterPro" id="IPR036179">
    <property type="entry name" value="Ig-like_dom_sf"/>
</dbReference>
<dbReference type="SUPFAM" id="SSF48726">
    <property type="entry name" value="Immunoglobulin"/>
    <property type="match status" value="1"/>
</dbReference>
<dbReference type="InterPro" id="IPR051170">
    <property type="entry name" value="Neural/epithelial_adhesion"/>
</dbReference>